<evidence type="ECO:0000256" key="1">
    <source>
        <dbReference type="SAM" id="MobiDB-lite"/>
    </source>
</evidence>
<name>A0A4P8IMN0_9FIRM</name>
<dbReference type="CDD" id="cd00222">
    <property type="entry name" value="CollagenBindB"/>
    <property type="match status" value="2"/>
</dbReference>
<reference evidence="4 5" key="1">
    <citation type="submission" date="2019-05" db="EMBL/GenBank/DDBJ databases">
        <title>Complete genome sequencing of Anaerostipes rhamnosivorans.</title>
        <authorList>
            <person name="Bui T.P.N."/>
            <person name="de Vos W.M."/>
        </authorList>
    </citation>
    <scope>NUCLEOTIDE SEQUENCE [LARGE SCALE GENOMIC DNA]</scope>
    <source>
        <strain evidence="4 5">1y2</strain>
    </source>
</reference>
<organism evidence="4 5">
    <name type="scientific">Anaerostipes rhamnosivorans</name>
    <dbReference type="NCBI Taxonomy" id="1229621"/>
    <lineage>
        <taxon>Bacteria</taxon>
        <taxon>Bacillati</taxon>
        <taxon>Bacillota</taxon>
        <taxon>Clostridia</taxon>
        <taxon>Lachnospirales</taxon>
        <taxon>Lachnospiraceae</taxon>
        <taxon>Anaerostipes</taxon>
    </lineage>
</organism>
<keyword evidence="5" id="KW-1185">Reference proteome</keyword>
<evidence type="ECO:0000259" key="3">
    <source>
        <dbReference type="Pfam" id="PF05738"/>
    </source>
</evidence>
<protein>
    <submittedName>
        <fullName evidence="4">Collagen-binding A protein-like</fullName>
    </submittedName>
</protein>
<evidence type="ECO:0000313" key="5">
    <source>
        <dbReference type="Proteomes" id="UP000298653"/>
    </source>
</evidence>
<dbReference type="Gene3D" id="2.60.40.1140">
    <property type="entry name" value="Collagen-binding surface protein Cna, B-type domain"/>
    <property type="match status" value="2"/>
</dbReference>
<sequence length="975" mass="106058">MGKKSQYWHWSIILIFIMICSVLLQAANQVFAKNPSEIQGENKAVQYVLKKTFDKDKASVELSLDMKEKEKIEIDKVLLPDGKEHAYNGSGIQTVVSKNGTYQFRIFYKKEKMENIEKPDELETLSVDIPVEVTEIKEETAKNETASSSKTEKTTTKEKLAKSSLLKAITNIDTLNNSIIAAKDGEKTTLTIDTSIDVEKEIVIPDGKIIHFAGNGSLKRTSGLDKKAHMIKIEEGGQLYLDGITVDGNKVGERYQTGLRVASAIEVLGNFTMISGNMTQHTCYVIHVSGKNAEFTMTGGTIKNNDASSGVFLEDHADFIMNGGEISNNVFDNYTDMEVNTIFLRNGSKFVLNDGLIANNRNSDLSCEVFVEGGRNGRNEDASSFIMNGGEISNNYSSYLSGAVTVGTWLQPDYKSVASFEMNGGVISKNTSRYAGGGVLIICNGDFKMNQGQITDNQAPVGGGIAANDGFISSDAGNAGFKIEEWGTTYHCPASFTMNGGVVSGNSTNEALNSTGGVDGVGGGIYLATNMGTFNAGVISNNTARDQGGGIYVASVPYQLQMYNTLITDNTASLLGGGIWTCPTGSVKILVNNGGALFGNTAETDAAGDDFVSVPRASDYTTTFSDRMLGAGKVSYYRDGGVVAEGVLGQPDLSIPRFDPNNSGDEIKDISNSLEGYALKTVTAKNAEDMARKQATVIVTGNKAKRGGGIGANGSVVIGTEDNGYNLSVKKKWNTASGTVPKSITVDLIKIDENDNKTILETVKLSEENHWEYTFKDLPTQYTYDIKEHKVSGFKTKYEKTQDGNEIKFLITNTQATVTKSVTKIWDDKEDQDGIRPSEIFVQLYAGDKIVGEAVKLSSDNQWSYTWTELAKFEDGKEIKYSIKETKIPDGYTGKVEINKDGNFILTNTHQVKSIEPTEASEPEEPRKPKKASQPDKLKYVSKNPQTSDSGQFLRYIFLCGVTASILFVSFKKKK</sequence>
<dbReference type="Proteomes" id="UP000298653">
    <property type="component" value="Chromosome"/>
</dbReference>
<keyword evidence="2" id="KW-0812">Transmembrane</keyword>
<keyword evidence="4" id="KW-0176">Collagen</keyword>
<dbReference type="SUPFAM" id="SSF51126">
    <property type="entry name" value="Pectin lyase-like"/>
    <property type="match status" value="1"/>
</dbReference>
<dbReference type="InterPro" id="IPR008454">
    <property type="entry name" value="Collagen-bd_Cna-like_B-typ_dom"/>
</dbReference>
<feature type="transmembrane region" description="Helical" evidence="2">
    <location>
        <begin position="953"/>
        <end position="971"/>
    </location>
</feature>
<evidence type="ECO:0000313" key="4">
    <source>
        <dbReference type="EMBL" id="QCP36429.1"/>
    </source>
</evidence>
<proteinExistence type="predicted"/>
<dbReference type="OrthoDB" id="2077806at2"/>
<gene>
    <name evidence="4" type="ORF">AR1Y2_2975</name>
</gene>
<evidence type="ECO:0000256" key="2">
    <source>
        <dbReference type="SAM" id="Phobius"/>
    </source>
</evidence>
<feature type="domain" description="CNA-B" evidence="3">
    <location>
        <begin position="821"/>
        <end position="909"/>
    </location>
</feature>
<dbReference type="InterPro" id="IPR011050">
    <property type="entry name" value="Pectin_lyase_fold/virulence"/>
</dbReference>
<keyword evidence="2" id="KW-0472">Membrane</keyword>
<accession>A0A4P8IMN0</accession>
<dbReference type="InterPro" id="IPR006626">
    <property type="entry name" value="PbH1"/>
</dbReference>
<dbReference type="SUPFAM" id="SSF49478">
    <property type="entry name" value="Cna protein B-type domain"/>
    <property type="match status" value="2"/>
</dbReference>
<dbReference type="KEGG" id="arf:AR1Y2_2975"/>
<dbReference type="RefSeq" id="WP_137329660.1">
    <property type="nucleotide sequence ID" value="NZ_CP040058.1"/>
</dbReference>
<dbReference type="AlphaFoldDB" id="A0A4P8IMN0"/>
<feature type="domain" description="CNA-B" evidence="3">
    <location>
        <begin position="728"/>
        <end position="814"/>
    </location>
</feature>
<feature type="region of interest" description="Disordered" evidence="1">
    <location>
        <begin position="913"/>
        <end position="947"/>
    </location>
</feature>
<keyword evidence="2" id="KW-1133">Transmembrane helix</keyword>
<dbReference type="SMART" id="SM00710">
    <property type="entry name" value="PbH1"/>
    <property type="match status" value="7"/>
</dbReference>
<dbReference type="Pfam" id="PF05738">
    <property type="entry name" value="Cna_B"/>
    <property type="match status" value="2"/>
</dbReference>
<dbReference type="EMBL" id="CP040058">
    <property type="protein sequence ID" value="QCP36429.1"/>
    <property type="molecule type" value="Genomic_DNA"/>
</dbReference>